<evidence type="ECO:0008006" key="3">
    <source>
        <dbReference type="Google" id="ProtNLM"/>
    </source>
</evidence>
<evidence type="ECO:0000313" key="2">
    <source>
        <dbReference type="Proteomes" id="UP001501645"/>
    </source>
</evidence>
<protein>
    <recommendedName>
        <fullName evidence="3">1,4-beta-xylanase</fullName>
    </recommendedName>
</protein>
<sequence>MTYDSYLFVHFTGEDRDGAEQVHFAVSRGASLTEWDLVNDGEPVLVSQTGTGGVRDPFLLRRQDGTWVILATDLKVHGIGDFLRAQETGSRDILIWESDDLVAWEGPRAVTVMDERAGNVWAPESLWSEELGVYLVYWASNLYEPGQDRAVAGSYNRMMLSTTTDFRTFTPAEVWIDVRRGDGYGTIDSTLVREGGVYHRFTKDEQPDTMLVFQERSVDPLVRTEGRIGAAWELLAEGIGGDDISHGEGPIVVRALDGRTWLLLVDWPPYGGGTGYRVFEADDLASGAWRLSADQLPPRLRHGSVVPITADERARVTAAWRVRPMGAEAIA</sequence>
<dbReference type="Gene3D" id="2.115.10.20">
    <property type="entry name" value="Glycosyl hydrolase domain, family 43"/>
    <property type="match status" value="1"/>
</dbReference>
<proteinExistence type="predicted"/>
<accession>A0ABP9A0H7</accession>
<name>A0ABP9A0H7_9MICO</name>
<gene>
    <name evidence="1" type="ORF">GCM10023351_12130</name>
</gene>
<reference evidence="2" key="1">
    <citation type="journal article" date="2019" name="Int. J. Syst. Evol. Microbiol.">
        <title>The Global Catalogue of Microorganisms (GCM) 10K type strain sequencing project: providing services to taxonomists for standard genome sequencing and annotation.</title>
        <authorList>
            <consortium name="The Broad Institute Genomics Platform"/>
            <consortium name="The Broad Institute Genome Sequencing Center for Infectious Disease"/>
            <person name="Wu L."/>
            <person name="Ma J."/>
        </authorList>
    </citation>
    <scope>NUCLEOTIDE SEQUENCE [LARGE SCALE GENOMIC DNA]</scope>
    <source>
        <strain evidence="2">JCM 18537</strain>
    </source>
</reference>
<evidence type="ECO:0000313" key="1">
    <source>
        <dbReference type="EMBL" id="GAA4769994.1"/>
    </source>
</evidence>
<organism evidence="1 2">
    <name type="scientific">Microbacterium gilvum</name>
    <dbReference type="NCBI Taxonomy" id="1336204"/>
    <lineage>
        <taxon>Bacteria</taxon>
        <taxon>Bacillati</taxon>
        <taxon>Actinomycetota</taxon>
        <taxon>Actinomycetes</taxon>
        <taxon>Micrococcales</taxon>
        <taxon>Microbacteriaceae</taxon>
        <taxon>Microbacterium</taxon>
    </lineage>
</organism>
<comment type="caution">
    <text evidence="1">The sequence shown here is derived from an EMBL/GenBank/DDBJ whole genome shotgun (WGS) entry which is preliminary data.</text>
</comment>
<dbReference type="InterPro" id="IPR050727">
    <property type="entry name" value="GH43_arabinanases"/>
</dbReference>
<dbReference type="RefSeq" id="WP_345437091.1">
    <property type="nucleotide sequence ID" value="NZ_BAABKO010000002.1"/>
</dbReference>
<dbReference type="CDD" id="cd08983">
    <property type="entry name" value="GH43_Bt3655-like"/>
    <property type="match status" value="1"/>
</dbReference>
<keyword evidence="2" id="KW-1185">Reference proteome</keyword>
<dbReference type="PANTHER" id="PTHR43301">
    <property type="entry name" value="ARABINAN ENDO-1,5-ALPHA-L-ARABINOSIDASE"/>
    <property type="match status" value="1"/>
</dbReference>
<dbReference type="SUPFAM" id="SSF75005">
    <property type="entry name" value="Arabinanase/levansucrase/invertase"/>
    <property type="match status" value="1"/>
</dbReference>
<dbReference type="PANTHER" id="PTHR43301:SF3">
    <property type="entry name" value="ARABINAN ENDO-1,5-ALPHA-L-ARABINOSIDASE A-RELATED"/>
    <property type="match status" value="1"/>
</dbReference>
<dbReference type="InterPro" id="IPR023296">
    <property type="entry name" value="Glyco_hydro_beta-prop_sf"/>
</dbReference>
<dbReference type="Proteomes" id="UP001501645">
    <property type="component" value="Unassembled WGS sequence"/>
</dbReference>
<dbReference type="EMBL" id="BAABKO010000002">
    <property type="protein sequence ID" value="GAA4769994.1"/>
    <property type="molecule type" value="Genomic_DNA"/>
</dbReference>